<organism evidence="12 13">
    <name type="scientific">Pyrus ussuriensis x Pyrus communis</name>
    <dbReference type="NCBI Taxonomy" id="2448454"/>
    <lineage>
        <taxon>Eukaryota</taxon>
        <taxon>Viridiplantae</taxon>
        <taxon>Streptophyta</taxon>
        <taxon>Embryophyta</taxon>
        <taxon>Tracheophyta</taxon>
        <taxon>Spermatophyta</taxon>
        <taxon>Magnoliopsida</taxon>
        <taxon>eudicotyledons</taxon>
        <taxon>Gunneridae</taxon>
        <taxon>Pentapetalae</taxon>
        <taxon>rosids</taxon>
        <taxon>fabids</taxon>
        <taxon>Rosales</taxon>
        <taxon>Rosaceae</taxon>
        <taxon>Amygdaloideae</taxon>
        <taxon>Maleae</taxon>
        <taxon>Pyrus</taxon>
    </lineage>
</organism>
<evidence type="ECO:0000313" key="12">
    <source>
        <dbReference type="EMBL" id="KAB2607542.1"/>
    </source>
</evidence>
<proteinExistence type="inferred from homology"/>
<dbReference type="PANTHER" id="PTHR45618">
    <property type="entry name" value="MITOCHONDRIAL DICARBOXYLATE CARRIER-RELATED"/>
    <property type="match status" value="1"/>
</dbReference>
<evidence type="ECO:0000256" key="10">
    <source>
        <dbReference type="PROSITE-ProRule" id="PRU00282"/>
    </source>
</evidence>
<dbReference type="InterPro" id="IPR023395">
    <property type="entry name" value="MCP_dom_sf"/>
</dbReference>
<sequence>MGDKGTPKSGVWPTIKPFVNGGASGMLATCVIQPIDMIKVRIQLGQGSAAQVTRTMIKEEGVGALYKGLSAGLLRQATYTTARLGSFRILTNKAIEANDGKPLPLYQKALCGLTAGAIGASVGSPADLALIRMQADATLPAAQRRNYTNAFHALYRITADEGVLALWKGAGPTVVRAMALNMGMLASYDQSVEFFKDSLGFGEATTILGASTVSGFFAAACSLPFDYVKTQIQKMQPDAQGKYPYTGSFDCAMKTLKAGGPLKFYTGFPVYCVRIAPHVMMTWIFLNQIQKLEKKVGLILRRKAISTNDGMPPMLHQEAACGLAAGAVATCIRVPLYLHVGYYRAKIGSPNFFAKPWTLAGLARYPKIWTKGMGPYVRSRTSLDFGMLASYNPSLRYLKESCGFSQFDAQFGASAISGLCAVACESAFRNVSSLDSALKILKSRGPLAFCTGIPSSFVSYAPNVMVTWAVLEEIRKREKSIGG</sequence>
<evidence type="ECO:0000256" key="1">
    <source>
        <dbReference type="ARBA" id="ARBA00004448"/>
    </source>
</evidence>
<dbReference type="Proteomes" id="UP000327157">
    <property type="component" value="Chromosome 11"/>
</dbReference>
<evidence type="ECO:0000256" key="7">
    <source>
        <dbReference type="ARBA" id="ARBA00022989"/>
    </source>
</evidence>
<gene>
    <name evidence="12" type="ORF">D8674_007259</name>
</gene>
<feature type="repeat" description="Solcar" evidence="10">
    <location>
        <begin position="103"/>
        <end position="194"/>
    </location>
</feature>
<keyword evidence="5" id="KW-0677">Repeat</keyword>
<keyword evidence="9 10" id="KW-0472">Membrane</keyword>
<keyword evidence="4 10" id="KW-0812">Transmembrane</keyword>
<dbReference type="SUPFAM" id="SSF103506">
    <property type="entry name" value="Mitochondrial carrier"/>
    <property type="match status" value="2"/>
</dbReference>
<accession>A0A5N5G2E4</accession>
<protein>
    <submittedName>
        <fullName evidence="12">Mitochondrial dicarboxylate/tricarboxylate transporter DTC</fullName>
    </submittedName>
</protein>
<evidence type="ECO:0000313" key="13">
    <source>
        <dbReference type="Proteomes" id="UP000327157"/>
    </source>
</evidence>
<evidence type="ECO:0000256" key="9">
    <source>
        <dbReference type="ARBA" id="ARBA00023136"/>
    </source>
</evidence>
<comment type="caution">
    <text evidence="12">The sequence shown here is derived from an EMBL/GenBank/DDBJ whole genome shotgun (WGS) entry which is preliminary data.</text>
</comment>
<evidence type="ECO:0000256" key="11">
    <source>
        <dbReference type="RuleBase" id="RU000488"/>
    </source>
</evidence>
<dbReference type="EMBL" id="SMOL01000559">
    <property type="protein sequence ID" value="KAB2607542.1"/>
    <property type="molecule type" value="Genomic_DNA"/>
</dbReference>
<evidence type="ECO:0000256" key="3">
    <source>
        <dbReference type="ARBA" id="ARBA00022448"/>
    </source>
</evidence>
<comment type="similarity">
    <text evidence="2 11">Belongs to the mitochondrial carrier (TC 2.A.29) family.</text>
</comment>
<dbReference type="FunFam" id="1.50.40.10:FF:000009">
    <property type="entry name" value="Mitochondrial 2-oxoglutarate/malate carrier protein"/>
    <property type="match status" value="1"/>
</dbReference>
<reference evidence="12 13" key="1">
    <citation type="submission" date="2019-09" db="EMBL/GenBank/DDBJ databases">
        <authorList>
            <person name="Ou C."/>
        </authorList>
    </citation>
    <scope>NUCLEOTIDE SEQUENCE [LARGE SCALE GENOMIC DNA]</scope>
    <source>
        <strain evidence="12">S2</strain>
        <tissue evidence="12">Leaf</tissue>
    </source>
</reference>
<dbReference type="InterPro" id="IPR050391">
    <property type="entry name" value="Mito_Metabolite_Transporter"/>
</dbReference>
<name>A0A5N5G2E4_9ROSA</name>
<reference evidence="12 13" key="3">
    <citation type="submission" date="2019-11" db="EMBL/GenBank/DDBJ databases">
        <title>A de novo genome assembly of a pear dwarfing rootstock.</title>
        <authorList>
            <person name="Wang F."/>
            <person name="Wang J."/>
            <person name="Li S."/>
            <person name="Zhang Y."/>
            <person name="Fang M."/>
            <person name="Ma L."/>
            <person name="Zhao Y."/>
            <person name="Jiang S."/>
        </authorList>
    </citation>
    <scope>NUCLEOTIDE SEQUENCE [LARGE SCALE GENOMIC DNA]</scope>
    <source>
        <strain evidence="12">S2</strain>
        <tissue evidence="12">Leaf</tissue>
    </source>
</reference>
<evidence type="ECO:0000256" key="5">
    <source>
        <dbReference type="ARBA" id="ARBA00022737"/>
    </source>
</evidence>
<dbReference type="Gene3D" id="1.50.40.10">
    <property type="entry name" value="Mitochondrial carrier domain"/>
    <property type="match status" value="2"/>
</dbReference>
<keyword evidence="7" id="KW-1133">Transmembrane helix</keyword>
<evidence type="ECO:0000256" key="4">
    <source>
        <dbReference type="ARBA" id="ARBA00022692"/>
    </source>
</evidence>
<evidence type="ECO:0000256" key="6">
    <source>
        <dbReference type="ARBA" id="ARBA00022792"/>
    </source>
</evidence>
<dbReference type="Pfam" id="PF00153">
    <property type="entry name" value="Mito_carr"/>
    <property type="match status" value="3"/>
</dbReference>
<dbReference type="PROSITE" id="PS50920">
    <property type="entry name" value="SOLCAR"/>
    <property type="match status" value="3"/>
</dbReference>
<dbReference type="AlphaFoldDB" id="A0A5N5G2E4"/>
<feature type="repeat" description="Solcar" evidence="10">
    <location>
        <begin position="202"/>
        <end position="292"/>
    </location>
</feature>
<keyword evidence="13" id="KW-1185">Reference proteome</keyword>
<dbReference type="OrthoDB" id="756301at2759"/>
<keyword evidence="6" id="KW-0999">Mitochondrion inner membrane</keyword>
<comment type="subcellular location">
    <subcellularLocation>
        <location evidence="1">Mitochondrion inner membrane</location>
        <topology evidence="1">Multi-pass membrane protein</topology>
    </subcellularLocation>
</comment>
<dbReference type="InterPro" id="IPR018108">
    <property type="entry name" value="MCP_transmembrane"/>
</dbReference>
<keyword evidence="3 11" id="KW-0813">Transport</keyword>
<feature type="repeat" description="Solcar" evidence="10">
    <location>
        <begin position="12"/>
        <end position="93"/>
    </location>
</feature>
<dbReference type="GO" id="GO:0005743">
    <property type="term" value="C:mitochondrial inner membrane"/>
    <property type="evidence" value="ECO:0007669"/>
    <property type="project" value="UniProtKB-SubCell"/>
</dbReference>
<reference evidence="13" key="2">
    <citation type="submission" date="2019-10" db="EMBL/GenBank/DDBJ databases">
        <title>A de novo genome assembly of a pear dwarfing rootstock.</title>
        <authorList>
            <person name="Wang F."/>
            <person name="Wang J."/>
            <person name="Li S."/>
            <person name="Zhang Y."/>
            <person name="Fang M."/>
            <person name="Ma L."/>
            <person name="Zhao Y."/>
            <person name="Jiang S."/>
        </authorList>
    </citation>
    <scope>NUCLEOTIDE SEQUENCE [LARGE SCALE GENOMIC DNA]</scope>
</reference>
<evidence type="ECO:0000256" key="8">
    <source>
        <dbReference type="ARBA" id="ARBA00023128"/>
    </source>
</evidence>
<keyword evidence="8" id="KW-0496">Mitochondrion</keyword>
<evidence type="ECO:0000256" key="2">
    <source>
        <dbReference type="ARBA" id="ARBA00006375"/>
    </source>
</evidence>